<gene>
    <name evidence="1" type="ORF">CCMP2556_LOCUS37951</name>
</gene>
<dbReference type="InterPro" id="IPR015943">
    <property type="entry name" value="WD40/YVTN_repeat-like_dom_sf"/>
</dbReference>
<organism evidence="1 2">
    <name type="scientific">Durusdinium trenchii</name>
    <dbReference type="NCBI Taxonomy" id="1381693"/>
    <lineage>
        <taxon>Eukaryota</taxon>
        <taxon>Sar</taxon>
        <taxon>Alveolata</taxon>
        <taxon>Dinophyceae</taxon>
        <taxon>Suessiales</taxon>
        <taxon>Symbiodiniaceae</taxon>
        <taxon>Durusdinium</taxon>
    </lineage>
</organism>
<evidence type="ECO:0000313" key="2">
    <source>
        <dbReference type="Proteomes" id="UP001642484"/>
    </source>
</evidence>
<reference evidence="1 2" key="1">
    <citation type="submission" date="2024-02" db="EMBL/GenBank/DDBJ databases">
        <authorList>
            <person name="Chen Y."/>
            <person name="Shah S."/>
            <person name="Dougan E. K."/>
            <person name="Thang M."/>
            <person name="Chan C."/>
        </authorList>
    </citation>
    <scope>NUCLEOTIDE SEQUENCE [LARGE SCALE GENOMIC DNA]</scope>
</reference>
<sequence length="196" mass="21561">MIRTAMSELKGARAPDCLIALAAELLVTAVPEKKQSDFDGEKLVLVDRSRGTGPPLFRIVQLEHKKKQLRVDNISSASSVTLLKLWGTSYLVCAVNRNLLIYDYQEQVTKFTIWGGGSEIMAIDAQDLEILGTLDREAVAKLWNGRTGECIASVQVPDAHYHMGYPYCLCVSGHRLILSADEGVFLAELDDAPDVP</sequence>
<evidence type="ECO:0000313" key="1">
    <source>
        <dbReference type="EMBL" id="CAK9077023.1"/>
    </source>
</evidence>
<dbReference type="InterPro" id="IPR036322">
    <property type="entry name" value="WD40_repeat_dom_sf"/>
</dbReference>
<protein>
    <submittedName>
        <fullName evidence="1">Uncharacterized protein</fullName>
    </submittedName>
</protein>
<keyword evidence="2" id="KW-1185">Reference proteome</keyword>
<dbReference type="EMBL" id="CAXAMN010023361">
    <property type="protein sequence ID" value="CAK9077023.1"/>
    <property type="molecule type" value="Genomic_DNA"/>
</dbReference>
<name>A0ABP0PLX7_9DINO</name>
<dbReference type="Proteomes" id="UP001642484">
    <property type="component" value="Unassembled WGS sequence"/>
</dbReference>
<accession>A0ABP0PLX7</accession>
<dbReference type="Gene3D" id="2.130.10.10">
    <property type="entry name" value="YVTN repeat-like/Quinoprotein amine dehydrogenase"/>
    <property type="match status" value="1"/>
</dbReference>
<comment type="caution">
    <text evidence="1">The sequence shown here is derived from an EMBL/GenBank/DDBJ whole genome shotgun (WGS) entry which is preliminary data.</text>
</comment>
<proteinExistence type="predicted"/>
<dbReference type="SUPFAM" id="SSF50978">
    <property type="entry name" value="WD40 repeat-like"/>
    <property type="match status" value="1"/>
</dbReference>